<organism evidence="7 8">
    <name type="scientific">Pinctada imbricata</name>
    <name type="common">Atlantic pearl-oyster</name>
    <name type="synonym">Pinctada martensii</name>
    <dbReference type="NCBI Taxonomy" id="66713"/>
    <lineage>
        <taxon>Eukaryota</taxon>
        <taxon>Metazoa</taxon>
        <taxon>Spiralia</taxon>
        <taxon>Lophotrochozoa</taxon>
        <taxon>Mollusca</taxon>
        <taxon>Bivalvia</taxon>
        <taxon>Autobranchia</taxon>
        <taxon>Pteriomorphia</taxon>
        <taxon>Pterioida</taxon>
        <taxon>Pterioidea</taxon>
        <taxon>Pteriidae</taxon>
        <taxon>Pinctada</taxon>
    </lineage>
</organism>
<dbReference type="InterPro" id="IPR036167">
    <property type="entry name" value="tRNA_intron_Endo_cat-like_sf"/>
</dbReference>
<dbReference type="PANTHER" id="PTHR21227">
    <property type="entry name" value="TRNA-SPLICING ENDONUCLEASE SUBUNIT SEN2"/>
    <property type="match status" value="1"/>
</dbReference>
<dbReference type="Proteomes" id="UP001186944">
    <property type="component" value="Unassembled WGS sequence"/>
</dbReference>
<dbReference type="NCBIfam" id="TIGR00324">
    <property type="entry name" value="endA"/>
    <property type="match status" value="1"/>
</dbReference>
<comment type="caution">
    <text evidence="7">The sequence shown here is derived from an EMBL/GenBank/DDBJ whole genome shotgun (WGS) entry which is preliminary data.</text>
</comment>
<dbReference type="PIRSF" id="PIRSF011789">
    <property type="entry name" value="tRNA_splic_SEN2"/>
    <property type="match status" value="1"/>
</dbReference>
<evidence type="ECO:0000256" key="4">
    <source>
        <dbReference type="PIRNR" id="PIRNR011789"/>
    </source>
</evidence>
<name>A0AA89BV60_PINIB</name>
<dbReference type="GO" id="GO:0000213">
    <property type="term" value="F:tRNA-intron lyase activity"/>
    <property type="evidence" value="ECO:0007669"/>
    <property type="project" value="UniProtKB-UniRule"/>
</dbReference>
<feature type="active site" evidence="5">
    <location>
        <position position="257"/>
    </location>
</feature>
<evidence type="ECO:0000313" key="8">
    <source>
        <dbReference type="Proteomes" id="UP001186944"/>
    </source>
</evidence>
<dbReference type="InterPro" id="IPR006676">
    <property type="entry name" value="tRNA_splic"/>
</dbReference>
<dbReference type="EMBL" id="VSWD01000011">
    <property type="protein sequence ID" value="KAK3088545.1"/>
    <property type="molecule type" value="Genomic_DNA"/>
</dbReference>
<dbReference type="InterPro" id="IPR006677">
    <property type="entry name" value="tRNA_intron_Endonuc_cat-like"/>
</dbReference>
<evidence type="ECO:0000256" key="5">
    <source>
        <dbReference type="PIRSR" id="PIRSR011789-1"/>
    </source>
</evidence>
<dbReference type="GO" id="GO:0003676">
    <property type="term" value="F:nucleic acid binding"/>
    <property type="evidence" value="ECO:0007669"/>
    <property type="project" value="InterPro"/>
</dbReference>
<reference evidence="7" key="1">
    <citation type="submission" date="2019-08" db="EMBL/GenBank/DDBJ databases">
        <title>The improved chromosome-level genome for the pearl oyster Pinctada fucata martensii using PacBio sequencing and Hi-C.</title>
        <authorList>
            <person name="Zheng Z."/>
        </authorList>
    </citation>
    <scope>NUCLEOTIDE SEQUENCE</scope>
    <source>
        <strain evidence="7">ZZ-2019</strain>
        <tissue evidence="7">Adductor muscle</tissue>
    </source>
</reference>
<comment type="function">
    <text evidence="4">Constitutes one of the two catalytic subunit of the tRNA-splicing endonuclease complex, a complex responsible for identification and cleavage of the splice sites in pre-tRNA. It cleaves pre-tRNA at the 5'- and 3'-splice sites to release the intron. The products are an intron and two tRNA half-molecules bearing 2',3'-cyclic phosphate and 5'-OH termini. There are no conserved sequences at the splice sites, but the intron is invariably located at the same site in the gene, placing the splice sites an invariant distance from the constant structural features of the tRNA body.</text>
</comment>
<proteinExistence type="inferred from homology"/>
<dbReference type="GO" id="GO:0000379">
    <property type="term" value="P:tRNA-type intron splice site recognition and cleavage"/>
    <property type="evidence" value="ECO:0007669"/>
    <property type="project" value="TreeGrafter"/>
</dbReference>
<evidence type="ECO:0000313" key="7">
    <source>
        <dbReference type="EMBL" id="KAK3088545.1"/>
    </source>
</evidence>
<sequence>MSHSKPINPKRKRRVYAAKEPPFPVPIATLTNEAASSSQWFYYTGYLHGDHVVVKHSGDIDFLYKMGFFGKGTMSRSKPEFNKRCRTAQVPDDSGFTVPARLMSRRSYLRRLKWSNTEGTEGDEYDSSQEIIVERADEPESKDLRRENTQHDNMERNVEEVLIRDAGSNSPSLLKRGISPSNAFFLAYGLGSLIVYGENQEKLLLSGMWKIFCQRRKNFVPKYIAYHYYRSKGWVPKSGLKFGSDFVIYKEGPAFYHSSYSVILRMVDSETLTTCTGYPQRDLDWTRLSGLSRVTEHVAKELLICYVLKPSSLSEEEILLPSCISKFKVKEHVVTRWVSSQEREHKQVEDMP</sequence>
<gene>
    <name evidence="7" type="ORF">FSP39_020418</name>
</gene>
<keyword evidence="3 4" id="KW-0456">Lyase</keyword>
<feature type="active site" evidence="5">
    <location>
        <position position="300"/>
    </location>
</feature>
<dbReference type="EC" id="4.6.1.16" evidence="4"/>
<evidence type="ECO:0000256" key="3">
    <source>
        <dbReference type="ARBA" id="ARBA00023239"/>
    </source>
</evidence>
<evidence type="ECO:0000256" key="1">
    <source>
        <dbReference type="ARBA" id="ARBA00008078"/>
    </source>
</evidence>
<evidence type="ECO:0000259" key="6">
    <source>
        <dbReference type="Pfam" id="PF01974"/>
    </source>
</evidence>
<feature type="active site" evidence="5">
    <location>
        <position position="249"/>
    </location>
</feature>
<dbReference type="SUPFAM" id="SSF53032">
    <property type="entry name" value="tRNA-intron endonuclease catalytic domain-like"/>
    <property type="match status" value="1"/>
</dbReference>
<dbReference type="AlphaFoldDB" id="A0AA89BV60"/>
<feature type="domain" description="tRNA intron endonuclease catalytic" evidence="6">
    <location>
        <begin position="219"/>
        <end position="308"/>
    </location>
</feature>
<protein>
    <recommendedName>
        <fullName evidence="4">tRNA-splicing endonuclease subunit Sen2</fullName>
        <ecNumber evidence="4">4.6.1.16</ecNumber>
    </recommendedName>
</protein>
<keyword evidence="8" id="KW-1185">Reference proteome</keyword>
<evidence type="ECO:0000256" key="2">
    <source>
        <dbReference type="ARBA" id="ARBA00022694"/>
    </source>
</evidence>
<dbReference type="Gene3D" id="3.40.1350.10">
    <property type="match status" value="1"/>
</dbReference>
<dbReference type="InterPro" id="IPR011856">
    <property type="entry name" value="tRNA_endonuc-like_dom_sf"/>
</dbReference>
<dbReference type="Pfam" id="PF01974">
    <property type="entry name" value="tRNA_int_endo"/>
    <property type="match status" value="1"/>
</dbReference>
<dbReference type="CDD" id="cd22363">
    <property type="entry name" value="tRNA-intron_lyase_C"/>
    <property type="match status" value="1"/>
</dbReference>
<dbReference type="InterPro" id="IPR016589">
    <property type="entry name" value="tRNA_splic_SEN2"/>
</dbReference>
<accession>A0AA89BV60</accession>
<comment type="similarity">
    <text evidence="1 4">Belongs to the tRNA-intron endonuclease family.</text>
</comment>
<dbReference type="PANTHER" id="PTHR21227:SF0">
    <property type="entry name" value="TRNA-SPLICING ENDONUCLEASE SUBUNIT SEN2"/>
    <property type="match status" value="1"/>
</dbReference>
<keyword evidence="2 4" id="KW-0819">tRNA processing</keyword>
<dbReference type="GO" id="GO:0000214">
    <property type="term" value="C:tRNA-intron endonuclease complex"/>
    <property type="evidence" value="ECO:0007669"/>
    <property type="project" value="UniProtKB-UniRule"/>
</dbReference>
<dbReference type="GO" id="GO:0005737">
    <property type="term" value="C:cytoplasm"/>
    <property type="evidence" value="ECO:0007669"/>
    <property type="project" value="TreeGrafter"/>
</dbReference>